<dbReference type="PANTHER" id="PTHR33463:SF145">
    <property type="entry name" value="NB-ARC DOMAIN-CONTAINING PROTEIN"/>
    <property type="match status" value="1"/>
</dbReference>
<dbReference type="Proteomes" id="UP001237642">
    <property type="component" value="Unassembled WGS sequence"/>
</dbReference>
<name>A0AAD8IG65_9APIA</name>
<feature type="domain" description="Disease resistance protein At4g27190-like leucine-rich repeats" evidence="3">
    <location>
        <begin position="90"/>
        <end position="202"/>
    </location>
</feature>
<protein>
    <recommendedName>
        <fullName evidence="3">Disease resistance protein At4g27190-like leucine-rich repeats domain-containing protein</fullName>
    </recommendedName>
</protein>
<feature type="compositionally biased region" description="Basic and acidic residues" evidence="2">
    <location>
        <begin position="331"/>
        <end position="340"/>
    </location>
</feature>
<feature type="domain" description="Disease resistance protein At4g27190-like leucine-rich repeats" evidence="3">
    <location>
        <begin position="208"/>
        <end position="295"/>
    </location>
</feature>
<gene>
    <name evidence="4" type="ORF">POM88_021598</name>
</gene>
<evidence type="ECO:0000256" key="1">
    <source>
        <dbReference type="ARBA" id="ARBA00022821"/>
    </source>
</evidence>
<dbReference type="PANTHER" id="PTHR33463">
    <property type="entry name" value="NB-ARC DOMAIN-CONTAINING PROTEIN-RELATED"/>
    <property type="match status" value="1"/>
</dbReference>
<keyword evidence="5" id="KW-1185">Reference proteome</keyword>
<organism evidence="4 5">
    <name type="scientific">Heracleum sosnowskyi</name>
    <dbReference type="NCBI Taxonomy" id="360622"/>
    <lineage>
        <taxon>Eukaryota</taxon>
        <taxon>Viridiplantae</taxon>
        <taxon>Streptophyta</taxon>
        <taxon>Embryophyta</taxon>
        <taxon>Tracheophyta</taxon>
        <taxon>Spermatophyta</taxon>
        <taxon>Magnoliopsida</taxon>
        <taxon>eudicotyledons</taxon>
        <taxon>Gunneridae</taxon>
        <taxon>Pentapetalae</taxon>
        <taxon>asterids</taxon>
        <taxon>campanulids</taxon>
        <taxon>Apiales</taxon>
        <taxon>Apiaceae</taxon>
        <taxon>Apioideae</taxon>
        <taxon>apioid superclade</taxon>
        <taxon>Tordylieae</taxon>
        <taxon>Tordyliinae</taxon>
        <taxon>Heracleum</taxon>
    </lineage>
</organism>
<reference evidence="4" key="2">
    <citation type="submission" date="2023-05" db="EMBL/GenBank/DDBJ databases">
        <authorList>
            <person name="Schelkunov M.I."/>
        </authorList>
    </citation>
    <scope>NUCLEOTIDE SEQUENCE</scope>
    <source>
        <strain evidence="4">Hsosn_3</strain>
        <tissue evidence="4">Leaf</tissue>
    </source>
</reference>
<evidence type="ECO:0000313" key="5">
    <source>
        <dbReference type="Proteomes" id="UP001237642"/>
    </source>
</evidence>
<dbReference type="SUPFAM" id="SSF52058">
    <property type="entry name" value="L domain-like"/>
    <property type="match status" value="1"/>
</dbReference>
<dbReference type="AlphaFoldDB" id="A0AAD8IG65"/>
<dbReference type="InterPro" id="IPR050905">
    <property type="entry name" value="Plant_NBS-LRR"/>
</dbReference>
<dbReference type="EMBL" id="JAUIZM010000005">
    <property type="protein sequence ID" value="KAK1383863.1"/>
    <property type="molecule type" value="Genomic_DNA"/>
</dbReference>
<accession>A0AAD8IG65</accession>
<evidence type="ECO:0000259" key="3">
    <source>
        <dbReference type="Pfam" id="PF23247"/>
    </source>
</evidence>
<feature type="compositionally biased region" description="Basic and acidic residues" evidence="2">
    <location>
        <begin position="349"/>
        <end position="363"/>
    </location>
</feature>
<reference evidence="4" key="1">
    <citation type="submission" date="2023-02" db="EMBL/GenBank/DDBJ databases">
        <title>Genome of toxic invasive species Heracleum sosnowskyi carries increased number of genes despite the absence of recent whole-genome duplications.</title>
        <authorList>
            <person name="Schelkunov M."/>
            <person name="Shtratnikova V."/>
            <person name="Makarenko M."/>
            <person name="Klepikova A."/>
            <person name="Omelchenko D."/>
            <person name="Novikova G."/>
            <person name="Obukhova E."/>
            <person name="Bogdanov V."/>
            <person name="Penin A."/>
            <person name="Logacheva M."/>
        </authorList>
    </citation>
    <scope>NUCLEOTIDE SEQUENCE</scope>
    <source>
        <strain evidence="4">Hsosn_3</strain>
        <tissue evidence="4">Leaf</tissue>
    </source>
</reference>
<proteinExistence type="predicted"/>
<dbReference type="Gene3D" id="3.80.10.10">
    <property type="entry name" value="Ribonuclease Inhibitor"/>
    <property type="match status" value="2"/>
</dbReference>
<feature type="region of interest" description="Disordered" evidence="2">
    <location>
        <begin position="331"/>
        <end position="370"/>
    </location>
</feature>
<dbReference type="InterPro" id="IPR057135">
    <property type="entry name" value="At4g27190-like_LRR"/>
</dbReference>
<dbReference type="Pfam" id="PF23247">
    <property type="entry name" value="LRR_RPS2"/>
    <property type="match status" value="2"/>
</dbReference>
<keyword evidence="1" id="KW-0611">Plant defense</keyword>
<comment type="caution">
    <text evidence="4">The sequence shown here is derived from an EMBL/GenBank/DDBJ whole genome shotgun (WGS) entry which is preliminary data.</text>
</comment>
<dbReference type="InterPro" id="IPR032675">
    <property type="entry name" value="LRR_dom_sf"/>
</dbReference>
<evidence type="ECO:0000256" key="2">
    <source>
        <dbReference type="SAM" id="MobiDB-lite"/>
    </source>
</evidence>
<evidence type="ECO:0000313" key="4">
    <source>
        <dbReference type="EMBL" id="KAK1383863.1"/>
    </source>
</evidence>
<sequence length="370" mass="42591">MVNEAIHSGSTTHSSAAISQPPSHTTVKFPNLVDLDIIGSGKIKLEEIEFGRDCSNCQLRSLAMSCYNQIQFSCEWQLRLYNLQSLTLTHYYWWLELKFQCFKRLKVLEIIEPGCSILFSFSAFESLHQLERLEISSCDLLEEIVEDVRCEEPSGNYKKTVTFFHLYSVTLKDLPNLKKNFHGANYECHMPALVAVYVHNCGIPTLYTCSVITTMQKLDILSVKNCTLLEDIVEDARDDETSDTNDKIITLPRLTRVYLEDLPIVKSFSTTSSYSFNMPELHEFHLQMCPQIEKFTSLKTSNGTVRVHSDWHPYTYQKDLNDYITKMRKAEDKRLGKRAGESSYSNKKLGTEAERVGEEKPQETEENDQQ</sequence>